<dbReference type="InterPro" id="IPR006976">
    <property type="entry name" value="VanZ-like"/>
</dbReference>
<keyword evidence="1" id="KW-0472">Membrane</keyword>
<evidence type="ECO:0000313" key="3">
    <source>
        <dbReference type="EMBL" id="SDI41195.1"/>
    </source>
</evidence>
<organism evidence="3 4">
    <name type="scientific">Natribacillus halophilus</name>
    <dbReference type="NCBI Taxonomy" id="549003"/>
    <lineage>
        <taxon>Bacteria</taxon>
        <taxon>Bacillati</taxon>
        <taxon>Bacillota</taxon>
        <taxon>Bacilli</taxon>
        <taxon>Bacillales</taxon>
        <taxon>Bacillaceae</taxon>
        <taxon>Natribacillus</taxon>
    </lineage>
</organism>
<keyword evidence="4" id="KW-1185">Reference proteome</keyword>
<dbReference type="PANTHER" id="PTHR28008">
    <property type="entry name" value="DOMAIN PROTEIN, PUTATIVE (AFU_ORTHOLOGUE AFUA_3G10980)-RELATED"/>
    <property type="match status" value="1"/>
</dbReference>
<proteinExistence type="predicted"/>
<dbReference type="PIRSF" id="PIRSF019083">
    <property type="entry name" value="UCP019083_VanZ"/>
    <property type="match status" value="1"/>
</dbReference>
<dbReference type="Proteomes" id="UP000198853">
    <property type="component" value="Unassembled WGS sequence"/>
</dbReference>
<dbReference type="InterPro" id="IPR016747">
    <property type="entry name" value="Phosphotransbutyrylase"/>
</dbReference>
<keyword evidence="1" id="KW-0812">Transmembrane</keyword>
<protein>
    <submittedName>
        <fullName evidence="3">VanZ like family protein</fullName>
    </submittedName>
</protein>
<feature type="transmembrane region" description="Helical" evidence="1">
    <location>
        <begin position="7"/>
        <end position="25"/>
    </location>
</feature>
<dbReference type="AlphaFoldDB" id="A0A1G8KCK1"/>
<evidence type="ECO:0000256" key="1">
    <source>
        <dbReference type="SAM" id="Phobius"/>
    </source>
</evidence>
<feature type="domain" description="VanZ-like" evidence="2">
    <location>
        <begin position="11"/>
        <end position="141"/>
    </location>
</feature>
<dbReference type="PANTHER" id="PTHR28008:SF1">
    <property type="entry name" value="DOMAIN PROTEIN, PUTATIVE (AFU_ORTHOLOGUE AFUA_3G10980)-RELATED"/>
    <property type="match status" value="1"/>
</dbReference>
<dbReference type="Pfam" id="PF04892">
    <property type="entry name" value="VanZ"/>
    <property type="match status" value="1"/>
</dbReference>
<feature type="transmembrane region" description="Helical" evidence="1">
    <location>
        <begin position="93"/>
        <end position="113"/>
    </location>
</feature>
<evidence type="ECO:0000259" key="2">
    <source>
        <dbReference type="Pfam" id="PF04892"/>
    </source>
</evidence>
<name>A0A1G8KCK1_9BACI</name>
<keyword evidence="1" id="KW-1133">Transmembrane helix</keyword>
<sequence length="152" mass="17031">MSNVKKVVIAWFLVIGWMGLIFYFSHQSGEDSSALSGGLTENIYHLLPFWPTDMESFHSLIRKAAHVGVYFGLGILVIHAFRVTMATRPRRLIIWAWILCTCYAITDEIHQLFIPGRSGEVSDVVLDSIGALVGIGLYVVLWKKFASKKEGS</sequence>
<feature type="transmembrane region" description="Helical" evidence="1">
    <location>
        <begin position="125"/>
        <end position="142"/>
    </location>
</feature>
<dbReference type="NCBIfam" id="NF037970">
    <property type="entry name" value="vanZ_1"/>
    <property type="match status" value="1"/>
</dbReference>
<accession>A0A1G8KCK1</accession>
<feature type="transmembrane region" description="Helical" evidence="1">
    <location>
        <begin position="64"/>
        <end position="81"/>
    </location>
</feature>
<reference evidence="3 4" key="1">
    <citation type="submission" date="2016-10" db="EMBL/GenBank/DDBJ databases">
        <authorList>
            <person name="de Groot N.N."/>
        </authorList>
    </citation>
    <scope>NUCLEOTIDE SEQUENCE [LARGE SCALE GENOMIC DNA]</scope>
    <source>
        <strain evidence="3 4">DSM 21771</strain>
    </source>
</reference>
<gene>
    <name evidence="3" type="ORF">SAMN04488123_10226</name>
</gene>
<dbReference type="EMBL" id="FNEN01000002">
    <property type="protein sequence ID" value="SDI41195.1"/>
    <property type="molecule type" value="Genomic_DNA"/>
</dbReference>
<evidence type="ECO:0000313" key="4">
    <source>
        <dbReference type="Proteomes" id="UP000198853"/>
    </source>
</evidence>